<name>A0A9P4IFY6_9PEZI</name>
<proteinExistence type="predicted"/>
<dbReference type="Proteomes" id="UP000799772">
    <property type="component" value="Unassembled WGS sequence"/>
</dbReference>
<dbReference type="AlphaFoldDB" id="A0A9P4IFY6"/>
<accession>A0A9P4IFY6</accession>
<dbReference type="EMBL" id="ML978124">
    <property type="protein sequence ID" value="KAF2100865.1"/>
    <property type="molecule type" value="Genomic_DNA"/>
</dbReference>
<reference evidence="2" key="1">
    <citation type="journal article" date="2020" name="Stud. Mycol.">
        <title>101 Dothideomycetes genomes: a test case for predicting lifestyles and emergence of pathogens.</title>
        <authorList>
            <person name="Haridas S."/>
            <person name="Albert R."/>
            <person name="Binder M."/>
            <person name="Bloem J."/>
            <person name="Labutti K."/>
            <person name="Salamov A."/>
            <person name="Andreopoulos B."/>
            <person name="Baker S."/>
            <person name="Barry K."/>
            <person name="Bills G."/>
            <person name="Bluhm B."/>
            <person name="Cannon C."/>
            <person name="Castanera R."/>
            <person name="Culley D."/>
            <person name="Daum C."/>
            <person name="Ezra D."/>
            <person name="Gonzalez J."/>
            <person name="Henrissat B."/>
            <person name="Kuo A."/>
            <person name="Liang C."/>
            <person name="Lipzen A."/>
            <person name="Lutzoni F."/>
            <person name="Magnuson J."/>
            <person name="Mondo S."/>
            <person name="Nolan M."/>
            <person name="Ohm R."/>
            <person name="Pangilinan J."/>
            <person name="Park H.-J."/>
            <person name="Ramirez L."/>
            <person name="Alfaro M."/>
            <person name="Sun H."/>
            <person name="Tritt A."/>
            <person name="Yoshinaga Y."/>
            <person name="Zwiers L.-H."/>
            <person name="Turgeon B."/>
            <person name="Goodwin S."/>
            <person name="Spatafora J."/>
            <person name="Crous P."/>
            <person name="Grigoriev I."/>
        </authorList>
    </citation>
    <scope>NUCLEOTIDE SEQUENCE</scope>
    <source>
        <strain evidence="2">CBS 133067</strain>
    </source>
</reference>
<evidence type="ECO:0000256" key="1">
    <source>
        <dbReference type="SAM" id="MobiDB-lite"/>
    </source>
</evidence>
<protein>
    <submittedName>
        <fullName evidence="2">Uncharacterized protein</fullName>
    </submittedName>
</protein>
<feature type="compositionally biased region" description="Polar residues" evidence="1">
    <location>
        <begin position="88"/>
        <end position="98"/>
    </location>
</feature>
<evidence type="ECO:0000313" key="3">
    <source>
        <dbReference type="Proteomes" id="UP000799772"/>
    </source>
</evidence>
<feature type="compositionally biased region" description="Polar residues" evidence="1">
    <location>
        <begin position="54"/>
        <end position="79"/>
    </location>
</feature>
<evidence type="ECO:0000313" key="2">
    <source>
        <dbReference type="EMBL" id="KAF2100865.1"/>
    </source>
</evidence>
<feature type="region of interest" description="Disordered" evidence="1">
    <location>
        <begin position="18"/>
        <end position="98"/>
    </location>
</feature>
<comment type="caution">
    <text evidence="2">The sequence shown here is derived from an EMBL/GenBank/DDBJ whole genome shotgun (WGS) entry which is preliminary data.</text>
</comment>
<gene>
    <name evidence="2" type="ORF">NA57DRAFT_74464</name>
</gene>
<keyword evidence="3" id="KW-1185">Reference proteome</keyword>
<organism evidence="2 3">
    <name type="scientific">Rhizodiscina lignyota</name>
    <dbReference type="NCBI Taxonomy" id="1504668"/>
    <lineage>
        <taxon>Eukaryota</taxon>
        <taxon>Fungi</taxon>
        <taxon>Dikarya</taxon>
        <taxon>Ascomycota</taxon>
        <taxon>Pezizomycotina</taxon>
        <taxon>Dothideomycetes</taxon>
        <taxon>Pleosporomycetidae</taxon>
        <taxon>Aulographales</taxon>
        <taxon>Rhizodiscinaceae</taxon>
        <taxon>Rhizodiscina</taxon>
    </lineage>
</organism>
<sequence>MPFDFEAYDAHGAEYTAIPTDQLTLPATREQDDPPTATSNLQNHHDHIAASLQPADSTNATSTTPDQRTAQRQGSTALTTPAVPQRPITPQAQTAPNQCHTMPSVAAALECAPARGADEAPAHTEIDASHLPVAGPAPAPAPEMKQLKRPAWYSQYMPVSTRRAADHPVPYAPSTISQAGHGLRSVSTPEAAFGNEKDELSWSSLELLVGYHDW</sequence>